<evidence type="ECO:0000313" key="2">
    <source>
        <dbReference type="Proteomes" id="UP000288102"/>
    </source>
</evidence>
<accession>A0A434A8U6</accession>
<reference evidence="2" key="1">
    <citation type="journal article" date="2019" name="Syst. Appl. Microbiol.">
        <title>Flavobacterium circumlabens sp. nov. and Flavobacterium cupreum sp. nov., two psychrotrophic species isolated from Antarctic environmental samples.</title>
        <authorList>
            <person name="Kralova S."/>
            <person name="Busse H.-J."/>
            <person name="Svec P."/>
            <person name="Maslanova I."/>
            <person name="Stankova E."/>
            <person name="Bartak M."/>
            <person name="Sedlacek I."/>
        </authorList>
    </citation>
    <scope>NUCLEOTIDE SEQUENCE [LARGE SCALE GENOMIC DNA]</scope>
    <source>
        <strain evidence="2">CCM 8825</strain>
    </source>
</reference>
<keyword evidence="2" id="KW-1185">Reference proteome</keyword>
<proteinExistence type="predicted"/>
<dbReference type="OrthoDB" id="1120195at2"/>
<gene>
    <name evidence="1" type="ORF">D0817_10185</name>
</gene>
<dbReference type="Proteomes" id="UP000288102">
    <property type="component" value="Unassembled WGS sequence"/>
</dbReference>
<organism evidence="1 2">
    <name type="scientific">Flavobacterium cupreum</name>
    <dbReference type="NCBI Taxonomy" id="2133766"/>
    <lineage>
        <taxon>Bacteria</taxon>
        <taxon>Pseudomonadati</taxon>
        <taxon>Bacteroidota</taxon>
        <taxon>Flavobacteriia</taxon>
        <taxon>Flavobacteriales</taxon>
        <taxon>Flavobacteriaceae</taxon>
        <taxon>Flavobacterium</taxon>
    </lineage>
</organism>
<dbReference type="AlphaFoldDB" id="A0A434A8U6"/>
<protein>
    <submittedName>
        <fullName evidence="1">Uncharacterized protein</fullName>
    </submittedName>
</protein>
<comment type="caution">
    <text evidence="1">The sequence shown here is derived from an EMBL/GenBank/DDBJ whole genome shotgun (WGS) entry which is preliminary data.</text>
</comment>
<evidence type="ECO:0000313" key="1">
    <source>
        <dbReference type="EMBL" id="RUT70821.1"/>
    </source>
</evidence>
<dbReference type="RefSeq" id="WP_127338261.1">
    <property type="nucleotide sequence ID" value="NZ_QWDM01000005.1"/>
</dbReference>
<sequence>MFVAPKNADSLLVEAQSEALYLKLIEQINKDFNLANEGIDFPLSISPEEIKIQLHEKIYRMIQYKFAEYLNLLYIIDVSESEIKKLDGSDLVVLAEQVSFLILKREWQKVWFRNYYSK</sequence>
<name>A0A434A8U6_9FLAO</name>
<dbReference type="EMBL" id="QWDM01000005">
    <property type="protein sequence ID" value="RUT70821.1"/>
    <property type="molecule type" value="Genomic_DNA"/>
</dbReference>